<dbReference type="InterPro" id="IPR029044">
    <property type="entry name" value="Nucleotide-diphossugar_trans"/>
</dbReference>
<keyword evidence="7" id="KW-1185">Reference proteome</keyword>
<evidence type="ECO:0000256" key="2">
    <source>
        <dbReference type="ARBA" id="ARBA00022676"/>
    </source>
</evidence>
<evidence type="ECO:0000313" key="6">
    <source>
        <dbReference type="EMBL" id="MBD8084777.1"/>
    </source>
</evidence>
<protein>
    <submittedName>
        <fullName evidence="6">Glycosyltransferase, exosortase G system-associated</fullName>
    </submittedName>
</protein>
<dbReference type="NCBIfam" id="TIGR03111">
    <property type="entry name" value="glyc2_xrt_Gpos1"/>
    <property type="match status" value="1"/>
</dbReference>
<keyword evidence="3" id="KW-0808">Transferase</keyword>
<feature type="transmembrane region" description="Helical" evidence="4">
    <location>
        <begin position="323"/>
        <end position="341"/>
    </location>
</feature>
<sequence>MFLSGIIVELGFWISWLLLPLIYEFLPALYGFITLGIAGRKLGKLKRLNYLPRISLIIPVYNSENTIYNCIRSVADSTYPDHLVSIIVANNQSIDRSFSEYRRAHFEFQQLFMQWIDTTKGKARALNSAIYRSNGEYIIHIDSDGQLQKDALMNIVRAFENDPELDAQTGTILTQKDSIKKTRSPLLKFLRENEYFEYAQSFLAGRAIESQENHLFTMSGAFSAFRREKLLQTKLYNIQTVGEDIDMTFQIRYQLKGKVALCPEAIFYVEPLDNLGKLYTQRQRWQRGELEAIHYYMNKKQLSLKNIFKNFIVRRLIMDHTILFLRIIWMAAFLVLIPFGYSLKLILISFVILYLLYVFICLLNFIDIQYYLRFFPEERHYYVSKFYILVTLPLYYMLCSTIQFIGIINSMTEPAAWKVESFSAEMKEIKKMFRKDLRRIFRIKWKTKHTD</sequence>
<dbReference type="Gene3D" id="3.90.550.10">
    <property type="entry name" value="Spore Coat Polysaccharide Biosynthesis Protein SpsA, Chain A"/>
    <property type="match status" value="1"/>
</dbReference>
<dbReference type="Proteomes" id="UP000645007">
    <property type="component" value="Unassembled WGS sequence"/>
</dbReference>
<comment type="caution">
    <text evidence="6">The sequence shown here is derived from an EMBL/GenBank/DDBJ whole genome shotgun (WGS) entry which is preliminary data.</text>
</comment>
<feature type="transmembrane region" description="Helical" evidence="4">
    <location>
        <begin position="12"/>
        <end position="38"/>
    </location>
</feature>
<dbReference type="SUPFAM" id="SSF53448">
    <property type="entry name" value="Nucleotide-diphospho-sugar transferases"/>
    <property type="match status" value="1"/>
</dbReference>
<evidence type="ECO:0000256" key="4">
    <source>
        <dbReference type="SAM" id="Phobius"/>
    </source>
</evidence>
<dbReference type="RefSeq" id="WP_191910618.1">
    <property type="nucleotide sequence ID" value="NZ_JABUXR010000001.1"/>
</dbReference>
<dbReference type="Pfam" id="PF00535">
    <property type="entry name" value="Glycos_transf_2"/>
    <property type="match status" value="1"/>
</dbReference>
<dbReference type="InterPro" id="IPR001173">
    <property type="entry name" value="Glyco_trans_2-like"/>
</dbReference>
<feature type="domain" description="Glycosyltransferase 2-like" evidence="5">
    <location>
        <begin position="55"/>
        <end position="230"/>
    </location>
</feature>
<dbReference type="EMBL" id="JABUXR010000001">
    <property type="protein sequence ID" value="MBD8084777.1"/>
    <property type="molecule type" value="Genomic_DNA"/>
</dbReference>
<evidence type="ECO:0000313" key="7">
    <source>
        <dbReference type="Proteomes" id="UP000645007"/>
    </source>
</evidence>
<dbReference type="PANTHER" id="PTHR43630">
    <property type="entry name" value="POLY-BETA-1,6-N-ACETYL-D-GLUCOSAMINE SYNTHASE"/>
    <property type="match status" value="1"/>
</dbReference>
<proteinExistence type="inferred from homology"/>
<dbReference type="PANTHER" id="PTHR43630:SF1">
    <property type="entry name" value="POLY-BETA-1,6-N-ACETYL-D-GLUCOSAMINE SYNTHASE"/>
    <property type="match status" value="1"/>
</dbReference>
<accession>A0ABR8ZHS4</accession>
<keyword evidence="2" id="KW-0328">Glycosyltransferase</keyword>
<feature type="transmembrane region" description="Helical" evidence="4">
    <location>
        <begin position="386"/>
        <end position="408"/>
    </location>
</feature>
<keyword evidence="4" id="KW-0472">Membrane</keyword>
<evidence type="ECO:0000256" key="3">
    <source>
        <dbReference type="ARBA" id="ARBA00022679"/>
    </source>
</evidence>
<dbReference type="InterPro" id="IPR017542">
    <property type="entry name" value="XrtG-assoc_glycosyltfrase"/>
</dbReference>
<keyword evidence="4" id="KW-1133">Transmembrane helix</keyword>
<comment type="similarity">
    <text evidence="1">Belongs to the glycosyltransferase 2 family.</text>
</comment>
<reference evidence="6 7" key="1">
    <citation type="submission" date="2020-06" db="EMBL/GenBank/DDBJ databases">
        <title>Limosilactobacillus sp. nov.</title>
        <authorList>
            <person name="Ksiezarek M."/>
            <person name="Goncalves Ribeiro T."/>
            <person name="Rocha J."/>
            <person name="Grosso F."/>
            <person name="Peixe L."/>
        </authorList>
    </citation>
    <scope>NUCLEOTIDE SEQUENCE [LARGE SCALE GENOMIC DNA]</scope>
    <source>
        <strain evidence="7">c9Ua_26_M</strain>
    </source>
</reference>
<gene>
    <name evidence="6" type="ORF">HUK45_00590</name>
</gene>
<evidence type="ECO:0000259" key="5">
    <source>
        <dbReference type="Pfam" id="PF00535"/>
    </source>
</evidence>
<dbReference type="CDD" id="cd06423">
    <property type="entry name" value="CESA_like"/>
    <property type="match status" value="1"/>
</dbReference>
<keyword evidence="4" id="KW-0812">Transmembrane</keyword>
<organism evidence="6 7">
    <name type="scientific">Limosilactobacillus urinaemulieris</name>
    <dbReference type="NCBI Taxonomy" id="2742600"/>
    <lineage>
        <taxon>Bacteria</taxon>
        <taxon>Bacillati</taxon>
        <taxon>Bacillota</taxon>
        <taxon>Bacilli</taxon>
        <taxon>Lactobacillales</taxon>
        <taxon>Lactobacillaceae</taxon>
        <taxon>Limosilactobacillus</taxon>
    </lineage>
</organism>
<feature type="transmembrane region" description="Helical" evidence="4">
    <location>
        <begin position="347"/>
        <end position="366"/>
    </location>
</feature>
<evidence type="ECO:0000256" key="1">
    <source>
        <dbReference type="ARBA" id="ARBA00006739"/>
    </source>
</evidence>
<name>A0ABR8ZHS4_9LACO</name>